<dbReference type="PANTHER" id="PTHR43421">
    <property type="entry name" value="METALLOPROTEASE PMBA"/>
    <property type="match status" value="1"/>
</dbReference>
<dbReference type="Proteomes" id="UP000240490">
    <property type="component" value="Unassembled WGS sequence"/>
</dbReference>
<name>A0A2R6B2K6_9ARCH</name>
<accession>A0A2R6B2K6</accession>
<protein>
    <recommendedName>
        <fullName evidence="1">Metalloprotease TldD/E C-terminal domain-containing protein</fullName>
    </recommendedName>
</protein>
<evidence type="ECO:0000313" key="2">
    <source>
        <dbReference type="EMBL" id="PSN92835.1"/>
    </source>
</evidence>
<proteinExistence type="predicted"/>
<dbReference type="PANTHER" id="PTHR43421:SF1">
    <property type="entry name" value="METALLOPROTEASE PMBA"/>
    <property type="match status" value="1"/>
</dbReference>
<gene>
    <name evidence="2" type="ORF">B9Q08_00640</name>
</gene>
<dbReference type="Gene3D" id="3.30.2290.10">
    <property type="entry name" value="PmbA/TldD superfamily"/>
    <property type="match status" value="1"/>
</dbReference>
<dbReference type="Pfam" id="PF19289">
    <property type="entry name" value="PmbA_TldD_3rd"/>
    <property type="match status" value="1"/>
</dbReference>
<evidence type="ECO:0000259" key="1">
    <source>
        <dbReference type="Pfam" id="PF19289"/>
    </source>
</evidence>
<dbReference type="GO" id="GO:0008237">
    <property type="term" value="F:metallopeptidase activity"/>
    <property type="evidence" value="ECO:0007669"/>
    <property type="project" value="InterPro"/>
</dbReference>
<dbReference type="InterPro" id="IPR047657">
    <property type="entry name" value="PmbA"/>
</dbReference>
<feature type="domain" description="Metalloprotease TldD/E C-terminal" evidence="1">
    <location>
        <begin position="242"/>
        <end position="454"/>
    </location>
</feature>
<sequence length="456" mass="48840">MGSRDDGWPLHPCQGGLLWVDSDSLLRVVKGSGLDAEFEVHYSELKATTLEVEKNVLKRFSVRRIETAVVRCLRAGKLGVVRFSPPPKELRSMLEHAYHLTAAAGSSDAQTHFADKPLKSRVDSSVASMMETDAGEVAKRVLEAVKTYTGEPLIHSINAEAGYGYRRVVGANTNGVSGEWLGCFENFSAEVSSKRGEDQASASKSHEASDLGALRFEDTIGEAVKLSRGMLGAASTSTFTGTVVLSPEATGALLSSVVEALSGIEILKGRSFMAGKKAMQVASPLLRMREEVRVDGSPYNRGFDDELIETATKPIIEGGELKTYIHNIYSAEKMGEAPTGNGFIGPQDLGVGTTNIVVDAGKGAVDELISHVRRGVYLIRTGDRPNPASGDLSAMVSAGYYVEEGSIKHPLKETMIGVNILDLLRSIVEVGGERVMLWGYLTPPIVVDGVKISGRA</sequence>
<dbReference type="AlphaFoldDB" id="A0A2R6B2K6"/>
<dbReference type="SUPFAM" id="SSF111283">
    <property type="entry name" value="Putative modulator of DNA gyrase, PmbA/TldD"/>
    <property type="match status" value="1"/>
</dbReference>
<dbReference type="GO" id="GO:0005829">
    <property type="term" value="C:cytosol"/>
    <property type="evidence" value="ECO:0007669"/>
    <property type="project" value="TreeGrafter"/>
</dbReference>
<dbReference type="EMBL" id="NEXJ01000011">
    <property type="protein sequence ID" value="PSN92835.1"/>
    <property type="molecule type" value="Genomic_DNA"/>
</dbReference>
<organism evidence="2 3">
    <name type="scientific">Candidatus Marsarchaeota G2 archaeon ECH_B_SAG-M15</name>
    <dbReference type="NCBI Taxonomy" id="1978162"/>
    <lineage>
        <taxon>Archaea</taxon>
        <taxon>Candidatus Marsarchaeota</taxon>
        <taxon>Candidatus Marsarchaeota group 2</taxon>
    </lineage>
</organism>
<dbReference type="InterPro" id="IPR035068">
    <property type="entry name" value="TldD/PmbA_N"/>
</dbReference>
<evidence type="ECO:0000313" key="3">
    <source>
        <dbReference type="Proteomes" id="UP000240490"/>
    </source>
</evidence>
<dbReference type="InterPro" id="IPR045569">
    <property type="entry name" value="Metalloprtase-TldD/E_C"/>
</dbReference>
<reference evidence="2 3" key="1">
    <citation type="submission" date="2017-04" db="EMBL/GenBank/DDBJ databases">
        <title>Novel microbial lineages endemic to geothermal iron-oxide mats fill important gaps in the evolutionary history of Archaea.</title>
        <authorList>
            <person name="Jay Z.J."/>
            <person name="Beam J.P."/>
            <person name="Dlakic M."/>
            <person name="Rusch D.B."/>
            <person name="Kozubal M.A."/>
            <person name="Inskeep W.P."/>
        </authorList>
    </citation>
    <scope>NUCLEOTIDE SEQUENCE [LARGE SCALE GENOMIC DNA]</scope>
    <source>
        <strain evidence="2">ECH_B_SAG-M15</strain>
    </source>
</reference>
<comment type="caution">
    <text evidence="2">The sequence shown here is derived from an EMBL/GenBank/DDBJ whole genome shotgun (WGS) entry which is preliminary data.</text>
</comment>
<dbReference type="InterPro" id="IPR036059">
    <property type="entry name" value="TldD/PmbA_sf"/>
</dbReference>
<dbReference type="GO" id="GO:0006508">
    <property type="term" value="P:proteolysis"/>
    <property type="evidence" value="ECO:0007669"/>
    <property type="project" value="InterPro"/>
</dbReference>